<organism evidence="1 2">
    <name type="scientific">Kalanchoe fedtschenkoi</name>
    <name type="common">Lavender scallops</name>
    <name type="synonym">South American air plant</name>
    <dbReference type="NCBI Taxonomy" id="63787"/>
    <lineage>
        <taxon>Eukaryota</taxon>
        <taxon>Viridiplantae</taxon>
        <taxon>Streptophyta</taxon>
        <taxon>Embryophyta</taxon>
        <taxon>Tracheophyta</taxon>
        <taxon>Spermatophyta</taxon>
        <taxon>Magnoliopsida</taxon>
        <taxon>eudicotyledons</taxon>
        <taxon>Gunneridae</taxon>
        <taxon>Pentapetalae</taxon>
        <taxon>Saxifragales</taxon>
        <taxon>Crassulaceae</taxon>
        <taxon>Kalanchoe</taxon>
    </lineage>
</organism>
<dbReference type="EnsemblPlants" id="Kaladp0001s0071.4.v1.1">
    <property type="protein sequence ID" value="Kaladp0001s0071.4.v1.1"/>
    <property type="gene ID" value="Kaladp0001s0071.v1.1"/>
</dbReference>
<reference evidence="1" key="1">
    <citation type="submission" date="2021-01" db="UniProtKB">
        <authorList>
            <consortium name="EnsemblPlants"/>
        </authorList>
    </citation>
    <scope>IDENTIFICATION</scope>
</reference>
<dbReference type="InterPro" id="IPR029159">
    <property type="entry name" value="CA109-like"/>
</dbReference>
<dbReference type="OMA" id="TMEEFHG"/>
<dbReference type="Proteomes" id="UP000594263">
    <property type="component" value="Unplaced"/>
</dbReference>
<dbReference type="PANTHER" id="PTHR37904:SF2">
    <property type="entry name" value="OS10G0566900 PROTEIN"/>
    <property type="match status" value="1"/>
</dbReference>
<dbReference type="Pfam" id="PF15011">
    <property type="entry name" value="CA109-like"/>
    <property type="match status" value="1"/>
</dbReference>
<accession>A0A7N0R840</accession>
<sequence length="193" mass="22421">MEAMLKKFQQKYNKVKDNMSQWEDLQTRFVSHFRNASSIIHRFPVLQDSNNFGCLKSYHALPDKLLRKQMDSLQTIIMSMKLTLDEFSNVVGSLDKIVRDSRQLIKGASHQQLHQTIGVKPSLTYCIEGLQTLHDMHQSEYRLKSSLFTAFCHLTFKPNSDDLGALQQLLVDQPNIYKEEVDSIYNIVFPEDH</sequence>
<dbReference type="AlphaFoldDB" id="A0A7N0R840"/>
<dbReference type="EnsemblPlants" id="Kaladp0001s0071.1.v1.1">
    <property type="protein sequence ID" value="Kaladp0001s0071.1.v1.1"/>
    <property type="gene ID" value="Kaladp0001s0071.v1.1"/>
</dbReference>
<keyword evidence="2" id="KW-1185">Reference proteome</keyword>
<dbReference type="Gramene" id="Kaladp0001s0071.1.v1.1">
    <property type="protein sequence ID" value="Kaladp0001s0071.1.v1.1"/>
    <property type="gene ID" value="Kaladp0001s0071.v1.1"/>
</dbReference>
<dbReference type="Gramene" id="Kaladp0001s0071.4.v1.1">
    <property type="protein sequence ID" value="Kaladp0001s0071.4.v1.1"/>
    <property type="gene ID" value="Kaladp0001s0071.v1.1"/>
</dbReference>
<dbReference type="EnsemblPlants" id="Kaladp0001s0071.6.v1.1">
    <property type="protein sequence ID" value="Kaladp0001s0071.6.v1.1"/>
    <property type="gene ID" value="Kaladp0001s0071.v1.1"/>
</dbReference>
<dbReference type="PANTHER" id="PTHR37904">
    <property type="entry name" value="OS10G0566900 PROTEIN"/>
    <property type="match status" value="1"/>
</dbReference>
<dbReference type="InterPro" id="IPR038985">
    <property type="entry name" value="OPRN-like"/>
</dbReference>
<dbReference type="GO" id="GO:0005635">
    <property type="term" value="C:nuclear envelope"/>
    <property type="evidence" value="ECO:0007669"/>
    <property type="project" value="EnsemblPlants"/>
</dbReference>
<dbReference type="Gramene" id="Kaladp0001s0071.6.v1.1">
    <property type="protein sequence ID" value="Kaladp0001s0071.6.v1.1"/>
    <property type="gene ID" value="Kaladp0001s0071.v1.1"/>
</dbReference>
<proteinExistence type="predicted"/>
<name>A0A7N0R840_KALFE</name>
<evidence type="ECO:0000313" key="2">
    <source>
        <dbReference type="Proteomes" id="UP000594263"/>
    </source>
</evidence>
<dbReference type="GO" id="GO:0005739">
    <property type="term" value="C:mitochondrion"/>
    <property type="evidence" value="ECO:0007669"/>
    <property type="project" value="EnsemblPlants"/>
</dbReference>
<evidence type="ECO:0000313" key="1">
    <source>
        <dbReference type="EnsemblPlants" id="Kaladp0001s0071.4.v1.1"/>
    </source>
</evidence>
<protein>
    <submittedName>
        <fullName evidence="1">Uncharacterized protein</fullName>
    </submittedName>
</protein>